<dbReference type="EMBL" id="CP000859">
    <property type="protein sequence ID" value="ABW68051.1"/>
    <property type="molecule type" value="Genomic_DNA"/>
</dbReference>
<dbReference type="PROSITE" id="PS51379">
    <property type="entry name" value="4FE4S_FER_2"/>
    <property type="match status" value="2"/>
</dbReference>
<feature type="domain" description="4Fe-4S ferredoxin-type" evidence="4">
    <location>
        <begin position="364"/>
        <end position="395"/>
    </location>
</feature>
<evidence type="ECO:0000259" key="4">
    <source>
        <dbReference type="PROSITE" id="PS51379"/>
    </source>
</evidence>
<keyword evidence="6" id="KW-1185">Reference proteome</keyword>
<dbReference type="OrthoDB" id="5488678at2"/>
<evidence type="ECO:0000313" key="6">
    <source>
        <dbReference type="Proteomes" id="UP000008561"/>
    </source>
</evidence>
<keyword evidence="2" id="KW-0408">Iron</keyword>
<dbReference type="HOGENOM" id="CLU_043380_0_0_7"/>
<dbReference type="InterPro" id="IPR017900">
    <property type="entry name" value="4Fe4S_Fe_S_CS"/>
</dbReference>
<dbReference type="Gene3D" id="3.30.70.20">
    <property type="match status" value="1"/>
</dbReference>
<dbReference type="SUPFAM" id="SSF54862">
    <property type="entry name" value="4Fe-4S ferredoxins"/>
    <property type="match status" value="1"/>
</dbReference>
<dbReference type="eggNOG" id="COG1149">
    <property type="taxonomic scope" value="Bacteria"/>
</dbReference>
<proteinExistence type="predicted"/>
<dbReference type="KEGG" id="dol:Dole_2247"/>
<dbReference type="GO" id="GO:0051536">
    <property type="term" value="F:iron-sulfur cluster binding"/>
    <property type="evidence" value="ECO:0007669"/>
    <property type="project" value="UniProtKB-KW"/>
</dbReference>
<dbReference type="Proteomes" id="UP000008561">
    <property type="component" value="Chromosome"/>
</dbReference>
<organism evidence="5 6">
    <name type="scientific">Desulfosudis oleivorans (strain DSM 6200 / JCM 39069 / Hxd3)</name>
    <name type="common">Desulfococcus oleovorans</name>
    <dbReference type="NCBI Taxonomy" id="96561"/>
    <lineage>
        <taxon>Bacteria</taxon>
        <taxon>Pseudomonadati</taxon>
        <taxon>Thermodesulfobacteriota</taxon>
        <taxon>Desulfobacteria</taxon>
        <taxon>Desulfobacterales</taxon>
        <taxon>Desulfosudaceae</taxon>
        <taxon>Desulfosudis</taxon>
    </lineage>
</organism>
<dbReference type="RefSeq" id="WP_012175663.1">
    <property type="nucleotide sequence ID" value="NC_009943.1"/>
</dbReference>
<dbReference type="InterPro" id="IPR017896">
    <property type="entry name" value="4Fe4S_Fe-S-bd"/>
</dbReference>
<dbReference type="AlphaFoldDB" id="A8ZUW1"/>
<evidence type="ECO:0000313" key="5">
    <source>
        <dbReference type="EMBL" id="ABW68051.1"/>
    </source>
</evidence>
<dbReference type="GO" id="GO:0046872">
    <property type="term" value="F:metal ion binding"/>
    <property type="evidence" value="ECO:0007669"/>
    <property type="project" value="UniProtKB-KW"/>
</dbReference>
<evidence type="ECO:0000256" key="3">
    <source>
        <dbReference type="ARBA" id="ARBA00023014"/>
    </source>
</evidence>
<keyword evidence="1" id="KW-0479">Metal-binding</keyword>
<evidence type="ECO:0000256" key="1">
    <source>
        <dbReference type="ARBA" id="ARBA00022723"/>
    </source>
</evidence>
<evidence type="ECO:0000256" key="2">
    <source>
        <dbReference type="ARBA" id="ARBA00023004"/>
    </source>
</evidence>
<accession>A8ZUW1</accession>
<feature type="domain" description="4Fe-4S ferredoxin-type" evidence="4">
    <location>
        <begin position="334"/>
        <end position="363"/>
    </location>
</feature>
<dbReference type="STRING" id="96561.Dole_2247"/>
<gene>
    <name evidence="5" type="ordered locus">Dole_2247</name>
</gene>
<name>A8ZUW1_DESOH</name>
<keyword evidence="3" id="KW-0411">Iron-sulfur</keyword>
<dbReference type="PROSITE" id="PS00198">
    <property type="entry name" value="4FE4S_FER_1"/>
    <property type="match status" value="1"/>
</dbReference>
<protein>
    <submittedName>
        <fullName evidence="5">4Fe-4S ferredoxin iron-sulfur binding domain protein</fullName>
    </submittedName>
</protein>
<reference evidence="5 6" key="1">
    <citation type="submission" date="2007-10" db="EMBL/GenBank/DDBJ databases">
        <title>Complete sequence of Desulfococcus oleovorans Hxd3.</title>
        <authorList>
            <consortium name="US DOE Joint Genome Institute"/>
            <person name="Copeland A."/>
            <person name="Lucas S."/>
            <person name="Lapidus A."/>
            <person name="Barry K."/>
            <person name="Glavina del Rio T."/>
            <person name="Dalin E."/>
            <person name="Tice H."/>
            <person name="Pitluck S."/>
            <person name="Kiss H."/>
            <person name="Brettin T."/>
            <person name="Bruce D."/>
            <person name="Detter J.C."/>
            <person name="Han C."/>
            <person name="Schmutz J."/>
            <person name="Larimer F."/>
            <person name="Land M."/>
            <person name="Hauser L."/>
            <person name="Kyrpides N."/>
            <person name="Kim E."/>
            <person name="Wawrik B."/>
            <person name="Richardson P."/>
        </authorList>
    </citation>
    <scope>NUCLEOTIDE SEQUENCE [LARGE SCALE GENOMIC DNA]</scope>
    <source>
        <strain evidence="6">DSM 6200 / JCM 39069 / Hxd3</strain>
    </source>
</reference>
<sequence>MSPNGKILKNTEDVEKIPKFSNRFIRVNAGIIGPCEPKPKTVVYRNVGAYPSTPRAYLDVAKHYSSPLVIGPPVCDELVALVQHMFTEDEARLVRHLKPYPFGRTAEKVAKKENRPESEVRAVLNQLAVEKRLIVAHGPEDKKLYDILPILPGTFEMALMRPATDTLTDWHKQFAVLFEALWETGFLTDFLKFPSPAVRYLPVMRTLSALPVAWPSDRLEAVLDRYDIFAVGLCQCRLTEKMVDRECGRPMENCSVFGNAARVVINAGMMRQVEKQELLDIKAKAEASGLVSWMFNEDSGKGPACSCSCCGCCCHMMRTVSEFNMPGMIAPAHFIPEFDVAACDHCGKCARACPMGAITVDVKGKTLVHQVQRCVGCGLCALACDRKKAVKMAEVPDYKKPPAGWASLLVGLAPNLVRNAWNAWRAR</sequence>
<dbReference type="Pfam" id="PF12838">
    <property type="entry name" value="Fer4_7"/>
    <property type="match status" value="1"/>
</dbReference>